<dbReference type="EMBL" id="JAAMPC010000008">
    <property type="protein sequence ID" value="KAG2298323.1"/>
    <property type="molecule type" value="Genomic_DNA"/>
</dbReference>
<keyword evidence="2" id="KW-1185">Reference proteome</keyword>
<dbReference type="AlphaFoldDB" id="A0A8X7S343"/>
<gene>
    <name evidence="1" type="ORF">Bca52824_034795</name>
</gene>
<accession>A0A8X7S343</accession>
<name>A0A8X7S343_BRACI</name>
<dbReference type="Proteomes" id="UP000886595">
    <property type="component" value="Unassembled WGS sequence"/>
</dbReference>
<evidence type="ECO:0000313" key="2">
    <source>
        <dbReference type="Proteomes" id="UP000886595"/>
    </source>
</evidence>
<comment type="caution">
    <text evidence="1">The sequence shown here is derived from an EMBL/GenBank/DDBJ whole genome shotgun (WGS) entry which is preliminary data.</text>
</comment>
<organism evidence="1 2">
    <name type="scientific">Brassica carinata</name>
    <name type="common">Ethiopian mustard</name>
    <name type="synonym">Abyssinian cabbage</name>
    <dbReference type="NCBI Taxonomy" id="52824"/>
    <lineage>
        <taxon>Eukaryota</taxon>
        <taxon>Viridiplantae</taxon>
        <taxon>Streptophyta</taxon>
        <taxon>Embryophyta</taxon>
        <taxon>Tracheophyta</taxon>
        <taxon>Spermatophyta</taxon>
        <taxon>Magnoliopsida</taxon>
        <taxon>eudicotyledons</taxon>
        <taxon>Gunneridae</taxon>
        <taxon>Pentapetalae</taxon>
        <taxon>rosids</taxon>
        <taxon>malvids</taxon>
        <taxon>Brassicales</taxon>
        <taxon>Brassicaceae</taxon>
        <taxon>Brassiceae</taxon>
        <taxon>Brassica</taxon>
    </lineage>
</organism>
<reference evidence="1 2" key="1">
    <citation type="submission" date="2020-02" db="EMBL/GenBank/DDBJ databases">
        <authorList>
            <person name="Ma Q."/>
            <person name="Huang Y."/>
            <person name="Song X."/>
            <person name="Pei D."/>
        </authorList>
    </citation>
    <scope>NUCLEOTIDE SEQUENCE [LARGE SCALE GENOMIC DNA]</scope>
    <source>
        <strain evidence="1">Sxm20200214</strain>
        <tissue evidence="1">Leaf</tissue>
    </source>
</reference>
<proteinExistence type="predicted"/>
<protein>
    <submittedName>
        <fullName evidence="1">Uncharacterized protein</fullName>
    </submittedName>
</protein>
<evidence type="ECO:0000313" key="1">
    <source>
        <dbReference type="EMBL" id="KAG2298323.1"/>
    </source>
</evidence>
<sequence>METLYLQYSCWRWVLCRKDGGDGGDGRFSNRFEREMVGFFVCRYSVVVIFGFEGSVCRLVWFRRYEFFGVTPAKNRSGAGQDEEMWRVSSLARIFTRVPLLDVCFCRRFWTRGKWMVPGLRFGLSGPLFVFVF</sequence>